<dbReference type="AlphaFoldDB" id="A0A1I3IWI5"/>
<dbReference type="Proteomes" id="UP000198919">
    <property type="component" value="Unassembled WGS sequence"/>
</dbReference>
<evidence type="ECO:0000313" key="5">
    <source>
        <dbReference type="Proteomes" id="UP000224607"/>
    </source>
</evidence>
<proteinExistence type="predicted"/>
<keyword evidence="1" id="KW-1133">Transmembrane helix</keyword>
<dbReference type="Proteomes" id="UP000224607">
    <property type="component" value="Unassembled WGS sequence"/>
</dbReference>
<reference evidence="3" key="2">
    <citation type="submission" date="2016-10" db="EMBL/GenBank/DDBJ databases">
        <authorList>
            <person name="de Groot N.N."/>
        </authorList>
    </citation>
    <scope>NUCLEOTIDE SEQUENCE [LARGE SCALE GENOMIC DNA]</scope>
    <source>
        <strain evidence="3">DSM 17908</strain>
    </source>
</reference>
<keyword evidence="5" id="KW-1185">Reference proteome</keyword>
<name>A0A1I3IWI5_9GAMM</name>
<reference evidence="2 5" key="3">
    <citation type="journal article" date="2017" name="Nat. Microbiol.">
        <title>Natural product diversity associated with the nematode symbionts Photorhabdus and Xenorhabdus.</title>
        <authorList>
            <person name="Tobias N.J."/>
            <person name="Wolff H."/>
            <person name="Djahanschiri B."/>
            <person name="Grundmann F."/>
            <person name="Kronenwerth M."/>
            <person name="Shi Y.M."/>
            <person name="Simonyi S."/>
            <person name="Grun P."/>
            <person name="Shapiro-Ilan D."/>
            <person name="Pidot S.J."/>
            <person name="Stinear T.P."/>
            <person name="Ebersberger I."/>
            <person name="Bode H.B."/>
        </authorList>
    </citation>
    <scope>NUCLEOTIDE SEQUENCE [LARGE SCALE GENOMIC DNA]</scope>
    <source>
        <strain evidence="2 5">DSM 17908</strain>
    </source>
</reference>
<dbReference type="EMBL" id="NITY01000001">
    <property type="protein sequence ID" value="PHM46016.1"/>
    <property type="molecule type" value="Genomic_DNA"/>
</dbReference>
<reference evidence="4" key="1">
    <citation type="submission" date="2016-10" db="EMBL/GenBank/DDBJ databases">
        <authorList>
            <person name="Varghese N."/>
            <person name="Submissions S."/>
        </authorList>
    </citation>
    <scope>NUCLEOTIDE SEQUENCE [LARGE SCALE GENOMIC DNA]</scope>
    <source>
        <strain evidence="4">DSM 17908</strain>
    </source>
</reference>
<accession>A0A1I3IWI5</accession>
<gene>
    <name evidence="3" type="ORF">SAMN05421680_1025</name>
    <name evidence="2" type="ORF">Xmau_00409</name>
</gene>
<sequence>MSIDGFVAESLFWIALFGYSLWYICIPSGLFFAYVALKLAKKIPLKIFSGLLVIFFLISPVLQYTL</sequence>
<evidence type="ECO:0000256" key="1">
    <source>
        <dbReference type="SAM" id="Phobius"/>
    </source>
</evidence>
<evidence type="ECO:0000313" key="2">
    <source>
        <dbReference type="EMBL" id="PHM46016.1"/>
    </source>
</evidence>
<keyword evidence="1" id="KW-0472">Membrane</keyword>
<feature type="transmembrane region" description="Helical" evidence="1">
    <location>
        <begin position="47"/>
        <end position="65"/>
    </location>
</feature>
<organism evidence="3 4">
    <name type="scientific">Xenorhabdus mauleonii</name>
    <dbReference type="NCBI Taxonomy" id="351675"/>
    <lineage>
        <taxon>Bacteria</taxon>
        <taxon>Pseudomonadati</taxon>
        <taxon>Pseudomonadota</taxon>
        <taxon>Gammaproteobacteria</taxon>
        <taxon>Enterobacterales</taxon>
        <taxon>Morganellaceae</taxon>
        <taxon>Xenorhabdus</taxon>
    </lineage>
</organism>
<evidence type="ECO:0000313" key="3">
    <source>
        <dbReference type="EMBL" id="SFI52238.1"/>
    </source>
</evidence>
<feature type="transmembrane region" description="Helical" evidence="1">
    <location>
        <begin position="12"/>
        <end position="35"/>
    </location>
</feature>
<protein>
    <submittedName>
        <fullName evidence="3">Uncharacterized protein</fullName>
    </submittedName>
</protein>
<evidence type="ECO:0000313" key="4">
    <source>
        <dbReference type="Proteomes" id="UP000198919"/>
    </source>
</evidence>
<keyword evidence="1" id="KW-0812">Transmembrane</keyword>
<dbReference type="EMBL" id="FORG01000002">
    <property type="protein sequence ID" value="SFI52238.1"/>
    <property type="molecule type" value="Genomic_DNA"/>
</dbReference>
<dbReference type="RefSeq" id="WP_092507345.1">
    <property type="nucleotide sequence ID" value="NZ_CAWRBN010000048.1"/>
</dbReference>